<feature type="compositionally biased region" description="Polar residues" evidence="2">
    <location>
        <begin position="335"/>
        <end position="349"/>
    </location>
</feature>
<feature type="region of interest" description="Disordered" evidence="2">
    <location>
        <begin position="293"/>
        <end position="349"/>
    </location>
</feature>
<dbReference type="SMART" id="SM01163">
    <property type="entry name" value="DUF1785"/>
    <property type="match status" value="1"/>
</dbReference>
<dbReference type="InterPro" id="IPR014811">
    <property type="entry name" value="ArgoL1"/>
</dbReference>
<evidence type="ECO:0000256" key="2">
    <source>
        <dbReference type="SAM" id="MobiDB-lite"/>
    </source>
</evidence>
<dbReference type="Pfam" id="PF16486">
    <property type="entry name" value="ArgoN"/>
    <property type="match status" value="1"/>
</dbReference>
<reference evidence="4" key="2">
    <citation type="submission" date="2022-01" db="EMBL/GenBank/DDBJ databases">
        <authorList>
            <person name="Yamashiro T."/>
            <person name="Shiraishi A."/>
            <person name="Satake H."/>
            <person name="Nakayama K."/>
        </authorList>
    </citation>
    <scope>NUCLEOTIDE SEQUENCE</scope>
</reference>
<gene>
    <name evidence="4" type="ORF">Tco_0823695</name>
</gene>
<dbReference type="Proteomes" id="UP001151760">
    <property type="component" value="Unassembled WGS sequence"/>
</dbReference>
<evidence type="ECO:0000313" key="4">
    <source>
        <dbReference type="EMBL" id="GJT02526.1"/>
    </source>
</evidence>
<dbReference type="Pfam" id="PF08699">
    <property type="entry name" value="ArgoL1"/>
    <property type="match status" value="1"/>
</dbReference>
<accession>A0ABQ5AIK7</accession>
<keyword evidence="5" id="KW-1185">Reference proteome</keyword>
<evidence type="ECO:0000313" key="5">
    <source>
        <dbReference type="Proteomes" id="UP001151760"/>
    </source>
</evidence>
<dbReference type="EMBL" id="BQNB010012356">
    <property type="protein sequence ID" value="GJT02526.1"/>
    <property type="molecule type" value="Genomic_DNA"/>
</dbReference>
<feature type="compositionally biased region" description="Basic and acidic residues" evidence="2">
    <location>
        <begin position="293"/>
        <end position="303"/>
    </location>
</feature>
<dbReference type="SUPFAM" id="SSF101690">
    <property type="entry name" value="PAZ domain"/>
    <property type="match status" value="1"/>
</dbReference>
<sequence length="625" mass="71062">MHKSCSSVTITPEVTSKTKCKHIMKCLIEQYKASHLGNHRFAYDGNKRAFAAGPLPFENKEFVIVVPEKDGRQHEFKVAVKFVVTKDIDHLRKLLSGRQHDNPQETIQALDIVLREAASHERIIVGRSIFSSPLGNGVDYCRGFYQSLRPTGMGLSLSIGVYFIEHVKCPASGNSVIEEQALEIGSRKSVRKLFDSYDLLDLIKSFQIGRQTEIQSLLEVGPSLLKGRFLRFVQDKKSTSVAASELGLLKQTHTVSDLMVYEELNVFCSHAFALKWSILLVGIKGFLSRADSDDQIHDERHSDSSSNNGMGCHRENFQELPNDTVDEESHDEPQSDTTSNNGMNYHQENSQELPDDIADESQTIITRNNAGGADKIDSSTEICGSFREYDVPVKERHRVLDYERVQLLPQTETVESSGEYHDGLDDRSRQTHHFNLSQQTLELESDYDTAELRELWNIRIVSNLLQNGFGLRRDELLRSHVERQEQASQSEQQESVFENDGVSQFRAQKVLSLRHQPSHSFRELDIINGLRIDMVRLQEQMNSLQSTLETCMKMQHELQRSVQQEVWSALSRLSTSGEDSLETCFLCCDNSSYDFSSDRCGRVHVCSNCAKKINWSKLKESVRHP</sequence>
<feature type="coiled-coil region" evidence="1">
    <location>
        <begin position="527"/>
        <end position="554"/>
    </location>
</feature>
<name>A0ABQ5AIK7_9ASTR</name>
<dbReference type="PANTHER" id="PTHR46519:SF3">
    <property type="entry name" value="RING_U-BOX SUPERFAMILY PROTEIN"/>
    <property type="match status" value="1"/>
</dbReference>
<dbReference type="InterPro" id="IPR036085">
    <property type="entry name" value="PAZ_dom_sf"/>
</dbReference>
<proteinExistence type="predicted"/>
<keyword evidence="1" id="KW-0175">Coiled coil</keyword>
<evidence type="ECO:0000259" key="3">
    <source>
        <dbReference type="SMART" id="SM01163"/>
    </source>
</evidence>
<dbReference type="InterPro" id="IPR032474">
    <property type="entry name" value="Argonaute_N"/>
</dbReference>
<comment type="caution">
    <text evidence="4">The sequence shown here is derived from an EMBL/GenBank/DDBJ whole genome shotgun (WGS) entry which is preliminary data.</text>
</comment>
<reference evidence="4" key="1">
    <citation type="journal article" date="2022" name="Int. J. Mol. Sci.">
        <title>Draft Genome of Tanacetum Coccineum: Genomic Comparison of Closely Related Tanacetum-Family Plants.</title>
        <authorList>
            <person name="Yamashiro T."/>
            <person name="Shiraishi A."/>
            <person name="Nakayama K."/>
            <person name="Satake H."/>
        </authorList>
    </citation>
    <scope>NUCLEOTIDE SEQUENCE</scope>
</reference>
<organism evidence="4 5">
    <name type="scientific">Tanacetum coccineum</name>
    <dbReference type="NCBI Taxonomy" id="301880"/>
    <lineage>
        <taxon>Eukaryota</taxon>
        <taxon>Viridiplantae</taxon>
        <taxon>Streptophyta</taxon>
        <taxon>Embryophyta</taxon>
        <taxon>Tracheophyta</taxon>
        <taxon>Spermatophyta</taxon>
        <taxon>Magnoliopsida</taxon>
        <taxon>eudicotyledons</taxon>
        <taxon>Gunneridae</taxon>
        <taxon>Pentapetalae</taxon>
        <taxon>asterids</taxon>
        <taxon>campanulids</taxon>
        <taxon>Asterales</taxon>
        <taxon>Asteraceae</taxon>
        <taxon>Asteroideae</taxon>
        <taxon>Anthemideae</taxon>
        <taxon>Anthemidinae</taxon>
        <taxon>Tanacetum</taxon>
    </lineage>
</organism>
<protein>
    <submittedName>
        <fullName evidence="4">PAZ domain-containing protein</fullName>
    </submittedName>
</protein>
<feature type="domain" description="Argonaute linker 1" evidence="3">
    <location>
        <begin position="123"/>
        <end position="166"/>
    </location>
</feature>
<dbReference type="PANTHER" id="PTHR46519">
    <property type="entry name" value="RING/U-BOX SUPERFAMILY PROTEIN"/>
    <property type="match status" value="1"/>
</dbReference>
<evidence type="ECO:0000256" key="1">
    <source>
        <dbReference type="SAM" id="Coils"/>
    </source>
</evidence>